<evidence type="ECO:0000259" key="1">
    <source>
        <dbReference type="Pfam" id="PF11726"/>
    </source>
</evidence>
<gene>
    <name evidence="2" type="ORF">KM92DES2_12841</name>
</gene>
<protein>
    <recommendedName>
        <fullName evidence="1">YagK/YfjJ C-terminal domain-containing protein</fullName>
    </recommendedName>
</protein>
<proteinExistence type="predicted"/>
<dbReference type="AlphaFoldDB" id="A0A212KE27"/>
<sequence length="182" mass="21583">MQYKFIESIDCRINELLNEYVRKHSKALIVRFDVHYPVHYHGPAKNTDISVCMAYVVKKYTRQGLDPYYIWVREQLRSHHPHYHCALFLNGHKVRDYWHVFRNVEDAWARTLGCLVTGCINRCLKDDPDYNGKLIRRDAGQAAYKARFQEILNQLSYLSKSYTKTVGYDGQRNFSCTRLQNL</sequence>
<organism evidence="2">
    <name type="scientific">uncultured Desulfovibrio sp</name>
    <dbReference type="NCBI Taxonomy" id="167968"/>
    <lineage>
        <taxon>Bacteria</taxon>
        <taxon>Pseudomonadati</taxon>
        <taxon>Thermodesulfobacteriota</taxon>
        <taxon>Desulfovibrionia</taxon>
        <taxon>Desulfovibrionales</taxon>
        <taxon>Desulfovibrionaceae</taxon>
        <taxon>Desulfovibrio</taxon>
        <taxon>environmental samples</taxon>
    </lineage>
</organism>
<feature type="domain" description="YagK/YfjJ C-terminal" evidence="1">
    <location>
        <begin position="22"/>
        <end position="176"/>
    </location>
</feature>
<name>A0A212KE27_9BACT</name>
<reference evidence="2" key="1">
    <citation type="submission" date="2016-04" db="EMBL/GenBank/DDBJ databases">
        <authorList>
            <person name="Evans L.H."/>
            <person name="Alamgir A."/>
            <person name="Owens N."/>
            <person name="Weber N.D."/>
            <person name="Virtaneva K."/>
            <person name="Barbian K."/>
            <person name="Babar A."/>
            <person name="Rosenke K."/>
        </authorList>
    </citation>
    <scope>NUCLEOTIDE SEQUENCE</scope>
    <source>
        <strain evidence="2">92-2</strain>
    </source>
</reference>
<dbReference type="EMBL" id="FLUP01000001">
    <property type="protein sequence ID" value="SBW09980.1"/>
    <property type="molecule type" value="Genomic_DNA"/>
</dbReference>
<dbReference type="Pfam" id="PF11726">
    <property type="entry name" value="YagK_YfjJ_C"/>
    <property type="match status" value="1"/>
</dbReference>
<accession>A0A212KE27</accession>
<dbReference type="RefSeq" id="WP_296936930.1">
    <property type="nucleotide sequence ID" value="NZ_LT598928.1"/>
</dbReference>
<evidence type="ECO:0000313" key="2">
    <source>
        <dbReference type="EMBL" id="SBW09980.1"/>
    </source>
</evidence>
<dbReference type="InterPro" id="IPR057271">
    <property type="entry name" value="YagK_YfjJ_C"/>
</dbReference>